<dbReference type="GO" id="GO:0004527">
    <property type="term" value="F:exonuclease activity"/>
    <property type="evidence" value="ECO:0007669"/>
    <property type="project" value="UniProtKB-KW"/>
</dbReference>
<dbReference type="RefSeq" id="WP_343757987.1">
    <property type="nucleotide sequence ID" value="NZ_BAAACG010000001.1"/>
</dbReference>
<dbReference type="Pfam" id="PF00929">
    <property type="entry name" value="RNase_T"/>
    <property type="match status" value="1"/>
</dbReference>
<feature type="domain" description="Exonuclease" evidence="1">
    <location>
        <begin position="2"/>
        <end position="195"/>
    </location>
</feature>
<evidence type="ECO:0000313" key="2">
    <source>
        <dbReference type="EMBL" id="GAA0732560.1"/>
    </source>
</evidence>
<dbReference type="PANTHER" id="PTHR30231:SF41">
    <property type="entry name" value="DNA POLYMERASE III SUBUNIT EPSILON"/>
    <property type="match status" value="1"/>
</dbReference>
<dbReference type="CDD" id="cd06127">
    <property type="entry name" value="DEDDh"/>
    <property type="match status" value="1"/>
</dbReference>
<keyword evidence="2" id="KW-0540">Nuclease</keyword>
<keyword evidence="3" id="KW-1185">Reference proteome</keyword>
<protein>
    <submittedName>
        <fullName evidence="2">3'-5' exonuclease</fullName>
    </submittedName>
</protein>
<organism evidence="2 3">
    <name type="scientific">Clostridium oceanicum</name>
    <dbReference type="NCBI Taxonomy" id="1543"/>
    <lineage>
        <taxon>Bacteria</taxon>
        <taxon>Bacillati</taxon>
        <taxon>Bacillota</taxon>
        <taxon>Clostridia</taxon>
        <taxon>Eubacteriales</taxon>
        <taxon>Clostridiaceae</taxon>
        <taxon>Clostridium</taxon>
    </lineage>
</organism>
<accession>A0ABN1J9F2</accession>
<sequence>MKKVFIDTETTGLNPGEIIQLTYCICDIDTSGRERVCSSKNFFLHTDYVEPSAEAVHGFSVDRLKLLSKGQTFKDIYLEVKEDLKDSMFVAHNVKFDKKFVKAEFDRLSNCNWNPQKFFCTMEYFKPIVQAKGRGGRIKKPRLEETMDFLKIDKNTVLKGAKRLFGCDDVDFHDARYDVAALVSCYYRAKKLGYDL</sequence>
<reference evidence="2 3" key="1">
    <citation type="journal article" date="2019" name="Int. J. Syst. Evol. Microbiol.">
        <title>The Global Catalogue of Microorganisms (GCM) 10K type strain sequencing project: providing services to taxonomists for standard genome sequencing and annotation.</title>
        <authorList>
            <consortium name="The Broad Institute Genomics Platform"/>
            <consortium name="The Broad Institute Genome Sequencing Center for Infectious Disease"/>
            <person name="Wu L."/>
            <person name="Ma J."/>
        </authorList>
    </citation>
    <scope>NUCLEOTIDE SEQUENCE [LARGE SCALE GENOMIC DNA]</scope>
    <source>
        <strain evidence="2 3">JCM 1407</strain>
    </source>
</reference>
<dbReference type="PANTHER" id="PTHR30231">
    <property type="entry name" value="DNA POLYMERASE III SUBUNIT EPSILON"/>
    <property type="match status" value="1"/>
</dbReference>
<dbReference type="Gene3D" id="3.30.420.10">
    <property type="entry name" value="Ribonuclease H-like superfamily/Ribonuclease H"/>
    <property type="match status" value="1"/>
</dbReference>
<dbReference type="InterPro" id="IPR013520">
    <property type="entry name" value="Ribonucl_H"/>
</dbReference>
<comment type="caution">
    <text evidence="2">The sequence shown here is derived from an EMBL/GenBank/DDBJ whole genome shotgun (WGS) entry which is preliminary data.</text>
</comment>
<dbReference type="SUPFAM" id="SSF53098">
    <property type="entry name" value="Ribonuclease H-like"/>
    <property type="match status" value="1"/>
</dbReference>
<dbReference type="EMBL" id="BAAACG010000001">
    <property type="protein sequence ID" value="GAA0732560.1"/>
    <property type="molecule type" value="Genomic_DNA"/>
</dbReference>
<proteinExistence type="predicted"/>
<evidence type="ECO:0000313" key="3">
    <source>
        <dbReference type="Proteomes" id="UP001501510"/>
    </source>
</evidence>
<dbReference type="SMART" id="SM00479">
    <property type="entry name" value="EXOIII"/>
    <property type="match status" value="1"/>
</dbReference>
<name>A0ABN1J9F2_9CLOT</name>
<keyword evidence="2" id="KW-0378">Hydrolase</keyword>
<dbReference type="InterPro" id="IPR036397">
    <property type="entry name" value="RNaseH_sf"/>
</dbReference>
<keyword evidence="2" id="KW-0269">Exonuclease</keyword>
<gene>
    <name evidence="2" type="ORF">GCM10008906_02320</name>
</gene>
<dbReference type="InterPro" id="IPR012337">
    <property type="entry name" value="RNaseH-like_sf"/>
</dbReference>
<dbReference type="Proteomes" id="UP001501510">
    <property type="component" value="Unassembled WGS sequence"/>
</dbReference>
<evidence type="ECO:0000259" key="1">
    <source>
        <dbReference type="SMART" id="SM00479"/>
    </source>
</evidence>